<dbReference type="KEGG" id="dmt:DESME_08785"/>
<dbReference type="HOGENOM" id="CLU_191186_1_1_9"/>
<organism evidence="2 3">
    <name type="scientific">Desulfitobacterium metallireducens DSM 15288</name>
    <dbReference type="NCBI Taxonomy" id="871968"/>
    <lineage>
        <taxon>Bacteria</taxon>
        <taxon>Bacillati</taxon>
        <taxon>Bacillota</taxon>
        <taxon>Clostridia</taxon>
        <taxon>Eubacteriales</taxon>
        <taxon>Desulfitobacteriaceae</taxon>
        <taxon>Desulfitobacterium</taxon>
    </lineage>
</organism>
<dbReference type="Gene3D" id="3.40.30.10">
    <property type="entry name" value="Glutaredoxin"/>
    <property type="match status" value="1"/>
</dbReference>
<sequence>MTNKNVVPNRLALEKSPYLLQHAYNPVNWYPWNEEAFQKAKTENKPVFLSIGYS</sequence>
<dbReference type="Proteomes" id="UP000010847">
    <property type="component" value="Chromosome"/>
</dbReference>
<evidence type="ECO:0000313" key="2">
    <source>
        <dbReference type="EMBL" id="AHF07161.1"/>
    </source>
</evidence>
<dbReference type="STRING" id="871968.DESME_08785"/>
<proteinExistence type="predicted"/>
<evidence type="ECO:0000313" key="3">
    <source>
        <dbReference type="Proteomes" id="UP000010847"/>
    </source>
</evidence>
<dbReference type="SUPFAM" id="SSF52833">
    <property type="entry name" value="Thioredoxin-like"/>
    <property type="match status" value="1"/>
</dbReference>
<dbReference type="EMBL" id="CP007032">
    <property type="protein sequence ID" value="AHF07161.1"/>
    <property type="molecule type" value="Genomic_DNA"/>
</dbReference>
<dbReference type="GO" id="GO:0016301">
    <property type="term" value="F:kinase activity"/>
    <property type="evidence" value="ECO:0007669"/>
    <property type="project" value="UniProtKB-KW"/>
</dbReference>
<dbReference type="InterPro" id="IPR024705">
    <property type="entry name" value="Ssp411"/>
</dbReference>
<feature type="domain" description="Spermatogenesis-associated protein 20-like TRX" evidence="1">
    <location>
        <begin position="8"/>
        <end position="54"/>
    </location>
</feature>
<dbReference type="InterPro" id="IPR036249">
    <property type="entry name" value="Thioredoxin-like_sf"/>
</dbReference>
<dbReference type="OrthoDB" id="9762614at2"/>
<protein>
    <submittedName>
        <fullName evidence="2">Thymidylate kinase</fullName>
    </submittedName>
</protein>
<reference evidence="2 3" key="1">
    <citation type="submission" date="2013-12" db="EMBL/GenBank/DDBJ databases">
        <authorList>
            <consortium name="DOE Joint Genome Institute"/>
            <person name="Smidt H."/>
            <person name="Huntemann M."/>
            <person name="Han J."/>
            <person name="Chen A."/>
            <person name="Kyrpides N."/>
            <person name="Mavromatis K."/>
            <person name="Markowitz V."/>
            <person name="Palaniappan K."/>
            <person name="Ivanova N."/>
            <person name="Schaumberg A."/>
            <person name="Pati A."/>
            <person name="Liolios K."/>
            <person name="Nordberg H.P."/>
            <person name="Cantor M.N."/>
            <person name="Hua S.X."/>
            <person name="Woyke T."/>
        </authorList>
    </citation>
    <scope>NUCLEOTIDE SEQUENCE [LARGE SCALE GENOMIC DNA]</scope>
    <source>
        <strain evidence="3">DSM 15288</strain>
    </source>
</reference>
<dbReference type="PANTHER" id="PTHR42899">
    <property type="entry name" value="SPERMATOGENESIS-ASSOCIATED PROTEIN 20"/>
    <property type="match status" value="1"/>
</dbReference>
<dbReference type="PANTHER" id="PTHR42899:SF1">
    <property type="entry name" value="SPERMATOGENESIS-ASSOCIATED PROTEIN 20"/>
    <property type="match status" value="1"/>
</dbReference>
<keyword evidence="2" id="KW-0808">Transferase</keyword>
<gene>
    <name evidence="2" type="ORF">DESME_08785</name>
</gene>
<dbReference type="Pfam" id="PF03190">
    <property type="entry name" value="Thioredox_DsbH"/>
    <property type="match status" value="1"/>
</dbReference>
<name>W0EDN8_9FIRM</name>
<dbReference type="eggNOG" id="COG1331">
    <property type="taxonomic scope" value="Bacteria"/>
</dbReference>
<accession>W0EDN8</accession>
<dbReference type="AlphaFoldDB" id="W0EDN8"/>
<keyword evidence="2" id="KW-0418">Kinase</keyword>
<evidence type="ECO:0000259" key="1">
    <source>
        <dbReference type="Pfam" id="PF03190"/>
    </source>
</evidence>
<dbReference type="InterPro" id="IPR004879">
    <property type="entry name" value="Ssp411-like_TRX"/>
</dbReference>
<keyword evidence="3" id="KW-1185">Reference proteome</keyword>